<keyword evidence="8" id="KW-0560">Oxidoreductase</keyword>
<dbReference type="PANTHER" id="PTHR35008">
    <property type="entry name" value="BLL4482 PROTEIN-RELATED"/>
    <property type="match status" value="1"/>
</dbReference>
<dbReference type="InterPro" id="IPR051459">
    <property type="entry name" value="Cytochrome_c-type_DH"/>
</dbReference>
<feature type="domain" description="Cytochrome c" evidence="7">
    <location>
        <begin position="475"/>
        <end position="555"/>
    </location>
</feature>
<dbReference type="GO" id="GO:0009055">
    <property type="term" value="F:electron transfer activity"/>
    <property type="evidence" value="ECO:0007669"/>
    <property type="project" value="InterPro"/>
</dbReference>
<dbReference type="InterPro" id="IPR002323">
    <property type="entry name" value="Cyt_CIE"/>
</dbReference>
<dbReference type="InterPro" id="IPR036909">
    <property type="entry name" value="Cyt_c-like_dom_sf"/>
</dbReference>
<organism evidence="8 9">
    <name type="scientific">BD1-7 clade bacterium</name>
    <dbReference type="NCBI Taxonomy" id="2029982"/>
    <lineage>
        <taxon>Bacteria</taxon>
        <taxon>Pseudomonadati</taxon>
        <taxon>Pseudomonadota</taxon>
        <taxon>Gammaproteobacteria</taxon>
        <taxon>Cellvibrionales</taxon>
        <taxon>Spongiibacteraceae</taxon>
        <taxon>BD1-7 clade</taxon>
    </lineage>
</organism>
<dbReference type="EC" id="1.17.2.1" evidence="8"/>
<protein>
    <submittedName>
        <fullName evidence="8">Nicotinate dehydrogenase subunit B</fullName>
        <ecNumber evidence="8">1.17.2.1</ecNumber>
    </submittedName>
</protein>
<keyword evidence="5 6" id="KW-0408">Iron</keyword>
<evidence type="ECO:0000256" key="2">
    <source>
        <dbReference type="ARBA" id="ARBA00022617"/>
    </source>
</evidence>
<dbReference type="Pfam" id="PF13442">
    <property type="entry name" value="Cytochrome_CBB3"/>
    <property type="match status" value="2"/>
</dbReference>
<keyword evidence="2 6" id="KW-0349">Heme</keyword>
<reference evidence="8 9" key="1">
    <citation type="submission" date="2019-11" db="EMBL/GenBank/DDBJ databases">
        <authorList>
            <person name="Holert J."/>
        </authorList>
    </citation>
    <scope>NUCLEOTIDE SEQUENCE [LARGE SCALE GENOMIC DNA]</scope>
    <source>
        <strain evidence="8">BC5_2</strain>
    </source>
</reference>
<keyword evidence="3 6" id="KW-0479">Metal-binding</keyword>
<evidence type="ECO:0000256" key="3">
    <source>
        <dbReference type="ARBA" id="ARBA00022723"/>
    </source>
</evidence>
<keyword evidence="1" id="KW-0813">Transport</keyword>
<proteinExistence type="predicted"/>
<feature type="domain" description="Cytochrome c" evidence="7">
    <location>
        <begin position="102"/>
        <end position="207"/>
    </location>
</feature>
<evidence type="ECO:0000256" key="4">
    <source>
        <dbReference type="ARBA" id="ARBA00022982"/>
    </source>
</evidence>
<evidence type="ECO:0000313" key="9">
    <source>
        <dbReference type="Proteomes" id="UP000434580"/>
    </source>
</evidence>
<gene>
    <name evidence="8" type="primary">nicB</name>
    <name evidence="8" type="ORF">DPBNPPHM_02687</name>
</gene>
<accession>A0A5S9QR48</accession>
<dbReference type="Pfam" id="PF00034">
    <property type="entry name" value="Cytochrom_C"/>
    <property type="match status" value="1"/>
</dbReference>
<evidence type="ECO:0000259" key="7">
    <source>
        <dbReference type="PROSITE" id="PS51007"/>
    </source>
</evidence>
<dbReference type="Proteomes" id="UP000434580">
    <property type="component" value="Unassembled WGS sequence"/>
</dbReference>
<evidence type="ECO:0000313" key="8">
    <source>
        <dbReference type="EMBL" id="CAA0121106.1"/>
    </source>
</evidence>
<feature type="domain" description="Cytochrome c" evidence="7">
    <location>
        <begin position="251"/>
        <end position="358"/>
    </location>
</feature>
<dbReference type="OrthoDB" id="9811281at2"/>
<name>A0A5S9QR48_9GAMM</name>
<dbReference type="PANTHER" id="PTHR35008:SF8">
    <property type="entry name" value="ALCOHOL DEHYDROGENASE CYTOCHROME C SUBUNIT"/>
    <property type="match status" value="1"/>
</dbReference>
<evidence type="ECO:0000256" key="5">
    <source>
        <dbReference type="ARBA" id="ARBA00023004"/>
    </source>
</evidence>
<dbReference type="GO" id="GO:0020037">
    <property type="term" value="F:heme binding"/>
    <property type="evidence" value="ECO:0007669"/>
    <property type="project" value="InterPro"/>
</dbReference>
<dbReference type="PRINTS" id="PR00607">
    <property type="entry name" value="CYTCHROMECIE"/>
</dbReference>
<dbReference type="GO" id="GO:0005506">
    <property type="term" value="F:iron ion binding"/>
    <property type="evidence" value="ECO:0007669"/>
    <property type="project" value="InterPro"/>
</dbReference>
<feature type="domain" description="Cytochrome c" evidence="7">
    <location>
        <begin position="373"/>
        <end position="454"/>
    </location>
</feature>
<dbReference type="GO" id="GO:0016491">
    <property type="term" value="F:oxidoreductase activity"/>
    <property type="evidence" value="ECO:0007669"/>
    <property type="project" value="UniProtKB-KW"/>
</dbReference>
<evidence type="ECO:0000256" key="6">
    <source>
        <dbReference type="PROSITE-ProRule" id="PRU00433"/>
    </source>
</evidence>
<dbReference type="InterPro" id="IPR009056">
    <property type="entry name" value="Cyt_c-like_dom"/>
</dbReference>
<dbReference type="SUPFAM" id="SSF46626">
    <property type="entry name" value="Cytochrome c"/>
    <property type="match status" value="4"/>
</dbReference>
<evidence type="ECO:0000256" key="1">
    <source>
        <dbReference type="ARBA" id="ARBA00022448"/>
    </source>
</evidence>
<keyword evidence="4" id="KW-0249">Electron transport</keyword>
<dbReference type="Gene3D" id="1.10.760.10">
    <property type="entry name" value="Cytochrome c-like domain"/>
    <property type="match status" value="3"/>
</dbReference>
<dbReference type="PROSITE" id="PS51007">
    <property type="entry name" value="CYTC"/>
    <property type="match status" value="4"/>
</dbReference>
<sequence>MTTIQGIVAHTHHRVAKHLVELFHHTSRCVSLQTRKPIKAHANRLIQRKNRLYWLSLLFVLMPAQSQASEDEAFNAQNLAIELINRYPEYPVVRGLTAEKTAQIKRGEYIAQLGDCIACHTAKESNAIPFSGGLPIPTPFGTFYTPNITPDKQTGIGQWRFEKFRDAMRYGIDVHGRNYFPAFPYVYFTQVSNDDLRDLWAYLQVIPQVSRLDQGDTLPFPINVRLFQSVWKKLYFRPMVGGYQNDKNQSERWNRGRYIVEGLGHCAMCHSPLNVLGAEKAKYHLTGAFVEGYWAPDITRRGLGKIPHFEVSDVFIEGKLINNAGDVRGPMEEANHDSLRYLTKDDQDAIVDYLMSVVSDDPRPVGHYKASQNTLASGHQVFENVCSICHVNGETGAPKIGDEATWEYRLTNKGLNALYRHVIDGYNNMPARGACESCTDQQIRNAVDYVLYHSFGPSYWEEFKHPTKRSRPQRTSVAVGKTAYEDHCASCHDSGKDDAPKIGDIDAWKPILEKNMEVLISHTMHGYKSMPANGGCETCTKSEIIAAVKYLVQKSQEGKDFDLW</sequence>
<dbReference type="AlphaFoldDB" id="A0A5S9QR48"/>
<dbReference type="EMBL" id="CACSII010000021">
    <property type="protein sequence ID" value="CAA0121106.1"/>
    <property type="molecule type" value="Genomic_DNA"/>
</dbReference>